<protein>
    <submittedName>
        <fullName evidence="1">Uncharacterized protein</fullName>
    </submittedName>
</protein>
<proteinExistence type="predicted"/>
<evidence type="ECO:0000313" key="1">
    <source>
        <dbReference type="EMBL" id="SCX89612.1"/>
    </source>
</evidence>
<dbReference type="EMBL" id="FMUX01000002">
    <property type="protein sequence ID" value="SCX89612.1"/>
    <property type="molecule type" value="Genomic_DNA"/>
</dbReference>
<gene>
    <name evidence="1" type="ORF">SAMN05216233_10227</name>
</gene>
<accession>A0A1G5BHB1</accession>
<reference evidence="1 2" key="1">
    <citation type="submission" date="2016-10" db="EMBL/GenBank/DDBJ databases">
        <authorList>
            <person name="de Groot N.N."/>
        </authorList>
    </citation>
    <scope>NUCLEOTIDE SEQUENCE [LARGE SCALE GENOMIC DNA]</scope>
    <source>
        <strain evidence="1 2">AA1</strain>
    </source>
</reference>
<dbReference type="AlphaFoldDB" id="A0A1G5BHB1"/>
<name>A0A1G5BHB1_9BACT</name>
<evidence type="ECO:0000313" key="2">
    <source>
        <dbReference type="Proteomes" id="UP000198870"/>
    </source>
</evidence>
<dbReference type="OrthoDB" id="1163947at2"/>
<dbReference type="RefSeq" id="WP_092208220.1">
    <property type="nucleotide sequence ID" value="NZ_FMUX01000002.1"/>
</dbReference>
<dbReference type="STRING" id="419481.SAMN05216233_10227"/>
<organism evidence="1 2">
    <name type="scientific">Desulfoluna spongiiphila</name>
    <dbReference type="NCBI Taxonomy" id="419481"/>
    <lineage>
        <taxon>Bacteria</taxon>
        <taxon>Pseudomonadati</taxon>
        <taxon>Thermodesulfobacteriota</taxon>
        <taxon>Desulfobacteria</taxon>
        <taxon>Desulfobacterales</taxon>
        <taxon>Desulfolunaceae</taxon>
        <taxon>Desulfoluna</taxon>
    </lineage>
</organism>
<sequence>MPTALVALLVCTVVVLVVLRLIYNPNQEIPPQDEEVEPFQVMITPHELACEHPRRQREAVPWEEIHEIVLINALESPPIPPYWLVFVGDGKGCSVPTEAQGFSRLWDEVEARFPGFDFDAVLEPEPGVTKKSVWRKPEISH</sequence>
<dbReference type="Proteomes" id="UP000198870">
    <property type="component" value="Unassembled WGS sequence"/>
</dbReference>
<keyword evidence="2" id="KW-1185">Reference proteome</keyword>